<organism evidence="2 3">
    <name type="scientific">Aplosporella prunicola CBS 121167</name>
    <dbReference type="NCBI Taxonomy" id="1176127"/>
    <lineage>
        <taxon>Eukaryota</taxon>
        <taxon>Fungi</taxon>
        <taxon>Dikarya</taxon>
        <taxon>Ascomycota</taxon>
        <taxon>Pezizomycotina</taxon>
        <taxon>Dothideomycetes</taxon>
        <taxon>Dothideomycetes incertae sedis</taxon>
        <taxon>Botryosphaeriales</taxon>
        <taxon>Aplosporellaceae</taxon>
        <taxon>Aplosporella</taxon>
    </lineage>
</organism>
<evidence type="ECO:0000313" key="2">
    <source>
        <dbReference type="EMBL" id="KAF2141747.1"/>
    </source>
</evidence>
<feature type="compositionally biased region" description="Basic residues" evidence="1">
    <location>
        <begin position="321"/>
        <end position="332"/>
    </location>
</feature>
<evidence type="ECO:0000256" key="1">
    <source>
        <dbReference type="SAM" id="MobiDB-lite"/>
    </source>
</evidence>
<dbReference type="AlphaFoldDB" id="A0A6A6BFQ1"/>
<feature type="compositionally biased region" description="Polar residues" evidence="1">
    <location>
        <begin position="157"/>
        <end position="173"/>
    </location>
</feature>
<dbReference type="EMBL" id="ML995486">
    <property type="protein sequence ID" value="KAF2141747.1"/>
    <property type="molecule type" value="Genomic_DNA"/>
</dbReference>
<dbReference type="Proteomes" id="UP000799438">
    <property type="component" value="Unassembled WGS sequence"/>
</dbReference>
<dbReference type="OrthoDB" id="5428259at2759"/>
<feature type="region of interest" description="Disordered" evidence="1">
    <location>
        <begin position="76"/>
        <end position="145"/>
    </location>
</feature>
<keyword evidence="3" id="KW-1185">Reference proteome</keyword>
<protein>
    <submittedName>
        <fullName evidence="2">Uncharacterized protein</fullName>
    </submittedName>
</protein>
<evidence type="ECO:0000313" key="3">
    <source>
        <dbReference type="Proteomes" id="UP000799438"/>
    </source>
</evidence>
<feature type="region of interest" description="Disordered" evidence="1">
    <location>
        <begin position="157"/>
        <end position="177"/>
    </location>
</feature>
<dbReference type="RefSeq" id="XP_033397459.1">
    <property type="nucleotide sequence ID" value="XM_033546223.1"/>
</dbReference>
<accession>A0A6A6BFQ1</accession>
<reference evidence="2" key="1">
    <citation type="journal article" date="2020" name="Stud. Mycol.">
        <title>101 Dothideomycetes genomes: a test case for predicting lifestyles and emergence of pathogens.</title>
        <authorList>
            <person name="Haridas S."/>
            <person name="Albert R."/>
            <person name="Binder M."/>
            <person name="Bloem J."/>
            <person name="Labutti K."/>
            <person name="Salamov A."/>
            <person name="Andreopoulos B."/>
            <person name="Baker S."/>
            <person name="Barry K."/>
            <person name="Bills G."/>
            <person name="Bluhm B."/>
            <person name="Cannon C."/>
            <person name="Castanera R."/>
            <person name="Culley D."/>
            <person name="Daum C."/>
            <person name="Ezra D."/>
            <person name="Gonzalez J."/>
            <person name="Henrissat B."/>
            <person name="Kuo A."/>
            <person name="Liang C."/>
            <person name="Lipzen A."/>
            <person name="Lutzoni F."/>
            <person name="Magnuson J."/>
            <person name="Mondo S."/>
            <person name="Nolan M."/>
            <person name="Ohm R."/>
            <person name="Pangilinan J."/>
            <person name="Park H.-J."/>
            <person name="Ramirez L."/>
            <person name="Alfaro M."/>
            <person name="Sun H."/>
            <person name="Tritt A."/>
            <person name="Yoshinaga Y."/>
            <person name="Zwiers L.-H."/>
            <person name="Turgeon B."/>
            <person name="Goodwin S."/>
            <person name="Spatafora J."/>
            <person name="Crous P."/>
            <person name="Grigoriev I."/>
        </authorList>
    </citation>
    <scope>NUCLEOTIDE SEQUENCE</scope>
    <source>
        <strain evidence="2">CBS 121167</strain>
    </source>
</reference>
<feature type="region of interest" description="Disordered" evidence="1">
    <location>
        <begin position="463"/>
        <end position="503"/>
    </location>
</feature>
<feature type="region of interest" description="Disordered" evidence="1">
    <location>
        <begin position="316"/>
        <end position="336"/>
    </location>
</feature>
<name>A0A6A6BFQ1_9PEZI</name>
<gene>
    <name evidence="2" type="ORF">K452DRAFT_358843</name>
</gene>
<proteinExistence type="predicted"/>
<dbReference type="GeneID" id="54303729"/>
<sequence length="503" mass="56379">MASVDTTTIPLNCNICPKKPSFSDVSHLLTHIASKGHLSHYYRCKVRAASETDARECLENYDRWYADWKVEKLMSERMSAKDKKRSRTKSSINVEPDATRSKPSSARPTQADDLRRRAINSLDPRLSAPPVKDEPSPTPPPMLGDTFSYHTYPRMTSSWPSPHTASTDTTLTTPGMDGSDVFTESTDTFERKLTSPSPFSTLGESTLAEADVDMRDPMAVSEASKLKGVYWPGMDIFDSATPEMKRKRNQKKDTSVLEQLEENSREVEPNEMVFTPFGSLYKSKTISGSDTSSSPIKLDASPKCPRLNRAALLDLDLNQPRSRRRKSPRKRRVQETYGDEDLELELTLGTVRTQKKKRGLVPFRDDEQADEVTFGRPASFSMLTAPFHPQPDPTMQFDFGKTYADAFQMSYDTAGLDFNVATPTYFSSNLPAPNYLQQNLHNDMSAFFNSQFSLTGQSWTGTSFQLPDAQPNVEAEPDEKPQYQHDVDDEATIAAPPSDGDLQ</sequence>